<dbReference type="GO" id="GO:0005516">
    <property type="term" value="F:calmodulin binding"/>
    <property type="evidence" value="ECO:0007669"/>
    <property type="project" value="InterPro"/>
</dbReference>
<dbReference type="InterPro" id="IPR046831">
    <property type="entry name" value="Calmodulin_bind_N"/>
</dbReference>
<dbReference type="AlphaFoldDB" id="A0A5N6MZW5"/>
<dbReference type="Pfam" id="PF20451">
    <property type="entry name" value="Calmod_bind_M"/>
    <property type="match status" value="1"/>
</dbReference>
<accession>A0A5N6MZW5</accession>
<name>A0A5N6MZW5_9ASTR</name>
<keyword evidence="5" id="KW-0010">Activator</keyword>
<reference evidence="11 12" key="1">
    <citation type="submission" date="2019-05" db="EMBL/GenBank/DDBJ databases">
        <title>Mikania micrantha, genome provides insights into the molecular mechanism of rapid growth.</title>
        <authorList>
            <person name="Liu B."/>
        </authorList>
    </citation>
    <scope>NUCLEOTIDE SEQUENCE [LARGE SCALE GENOMIC DNA]</scope>
    <source>
        <strain evidence="11">NLD-2019</strain>
        <tissue evidence="11">Leaf</tissue>
    </source>
</reference>
<dbReference type="EMBL" id="SZYD01000014">
    <property type="protein sequence ID" value="KAD4179580.1"/>
    <property type="molecule type" value="Genomic_DNA"/>
</dbReference>
<comment type="similarity">
    <text evidence="2">Belongs to the plant ACBP60 protein family.</text>
</comment>
<dbReference type="PANTHER" id="PTHR31713:SF65">
    <property type="entry name" value="CAM-BINDING PROTEIN 60-LIKE G-RELATED"/>
    <property type="match status" value="1"/>
</dbReference>
<dbReference type="GO" id="GO:0080142">
    <property type="term" value="P:regulation of salicylic acid biosynthetic process"/>
    <property type="evidence" value="ECO:0007669"/>
    <property type="project" value="TreeGrafter"/>
</dbReference>
<evidence type="ECO:0000256" key="6">
    <source>
        <dbReference type="ARBA" id="ARBA00023163"/>
    </source>
</evidence>
<dbReference type="OrthoDB" id="748178at2759"/>
<keyword evidence="3" id="KW-0805">Transcription regulation</keyword>
<protein>
    <submittedName>
        <fullName evidence="11">Uncharacterized protein</fullName>
    </submittedName>
</protein>
<evidence type="ECO:0000256" key="7">
    <source>
        <dbReference type="ARBA" id="ARBA00023242"/>
    </source>
</evidence>
<keyword evidence="4" id="KW-0238">DNA-binding</keyword>
<dbReference type="PANTHER" id="PTHR31713">
    <property type="entry name" value="OS02G0177800 PROTEIN"/>
    <property type="match status" value="1"/>
</dbReference>
<evidence type="ECO:0000259" key="9">
    <source>
        <dbReference type="Pfam" id="PF20451"/>
    </source>
</evidence>
<dbReference type="Proteomes" id="UP000326396">
    <property type="component" value="Linkage Group LG4"/>
</dbReference>
<evidence type="ECO:0000256" key="1">
    <source>
        <dbReference type="ARBA" id="ARBA00004123"/>
    </source>
</evidence>
<dbReference type="GO" id="GO:0043565">
    <property type="term" value="F:sequence-specific DNA binding"/>
    <property type="evidence" value="ECO:0007669"/>
    <property type="project" value="TreeGrafter"/>
</dbReference>
<dbReference type="Pfam" id="PF20452">
    <property type="entry name" value="Calmod_bind_C"/>
    <property type="match status" value="1"/>
</dbReference>
<evidence type="ECO:0000256" key="5">
    <source>
        <dbReference type="ARBA" id="ARBA00023159"/>
    </source>
</evidence>
<comment type="caution">
    <text evidence="11">The sequence shown here is derived from an EMBL/GenBank/DDBJ whole genome shotgun (WGS) entry which is preliminary data.</text>
</comment>
<keyword evidence="7" id="KW-0539">Nucleus</keyword>
<gene>
    <name evidence="11" type="ORF">E3N88_28171</name>
</gene>
<comment type="subcellular location">
    <subcellularLocation>
        <location evidence="1">Nucleus</location>
    </subcellularLocation>
</comment>
<proteinExistence type="inferred from homology"/>
<feature type="domain" description="Calmodulin binding protein-like N-terminal" evidence="8">
    <location>
        <begin position="93"/>
        <end position="240"/>
    </location>
</feature>
<feature type="domain" description="Calmodulin binding protein central" evidence="9">
    <location>
        <begin position="253"/>
        <end position="317"/>
    </location>
</feature>
<dbReference type="Pfam" id="PF07887">
    <property type="entry name" value="Calmodulin_bind"/>
    <property type="match status" value="1"/>
</dbReference>
<evidence type="ECO:0000256" key="4">
    <source>
        <dbReference type="ARBA" id="ARBA00023125"/>
    </source>
</evidence>
<sequence>MVFKRSLCEEEEDEGFTVGNQQTKRRIISSTFAQNVTRGLSTQELASTLEPLIRRWVRDEVQRACQSFFRALPMLDLERSCVNVPEPCKKTSLQLRFEANLPNTFFTGSRIESKEKIPIKVMLFDVNSNRIVSTGPFSSLKVEIVPLDGDFLADDDDDWAEKDFDAKVISARDGRRPLMTGDLVVTLQNGVADLGELCFTDNSSWRRSSKFMIGARVRKDACVGSRIREAKSQAFRVKDHRGESYQKHHPPHLNDEVWRLEKIAKDGVFNKRLESNRISTVKDFLQVYVTNESSLRKLLGGSSNKTWDAIIKHARECVLDDKLYIHRCGVDGTGLLLNSVMTVVGATFDGQTFHPLDTLSTLQRPVVEALKDQVYKNLAGTVPVDASSVFEASMPVSNIHHAPTANIHHEHVKNTNHEVGMHKMYGMVDNSSFIIKELISGAYDQDLAAVGIDNLQAGTSLWQGNEMFIDPGNQTIDIVSSDFGICYTSNGSPRARWCKIRAALKWDSVRRDVAAKKMAESYLDFSV</sequence>
<evidence type="ECO:0000256" key="3">
    <source>
        <dbReference type="ARBA" id="ARBA00023015"/>
    </source>
</evidence>
<dbReference type="GO" id="GO:0005634">
    <property type="term" value="C:nucleus"/>
    <property type="evidence" value="ECO:0007669"/>
    <property type="project" value="UniProtKB-SubCell"/>
</dbReference>
<evidence type="ECO:0000313" key="11">
    <source>
        <dbReference type="EMBL" id="KAD4179580.1"/>
    </source>
</evidence>
<feature type="domain" description="Calmodulin binding protein C-terminal" evidence="10">
    <location>
        <begin position="322"/>
        <end position="379"/>
    </location>
</feature>
<keyword evidence="6" id="KW-0804">Transcription</keyword>
<dbReference type="InterPro" id="IPR012416">
    <property type="entry name" value="CBP60"/>
</dbReference>
<dbReference type="GO" id="GO:0003700">
    <property type="term" value="F:DNA-binding transcription factor activity"/>
    <property type="evidence" value="ECO:0007669"/>
    <property type="project" value="TreeGrafter"/>
</dbReference>
<evidence type="ECO:0000256" key="2">
    <source>
        <dbReference type="ARBA" id="ARBA00007214"/>
    </source>
</evidence>
<evidence type="ECO:0000259" key="10">
    <source>
        <dbReference type="Pfam" id="PF20452"/>
    </source>
</evidence>
<organism evidence="11 12">
    <name type="scientific">Mikania micrantha</name>
    <name type="common">bitter vine</name>
    <dbReference type="NCBI Taxonomy" id="192012"/>
    <lineage>
        <taxon>Eukaryota</taxon>
        <taxon>Viridiplantae</taxon>
        <taxon>Streptophyta</taxon>
        <taxon>Embryophyta</taxon>
        <taxon>Tracheophyta</taxon>
        <taxon>Spermatophyta</taxon>
        <taxon>Magnoliopsida</taxon>
        <taxon>eudicotyledons</taxon>
        <taxon>Gunneridae</taxon>
        <taxon>Pentapetalae</taxon>
        <taxon>asterids</taxon>
        <taxon>campanulids</taxon>
        <taxon>Asterales</taxon>
        <taxon>Asteraceae</taxon>
        <taxon>Asteroideae</taxon>
        <taxon>Heliantheae alliance</taxon>
        <taxon>Eupatorieae</taxon>
        <taxon>Mikania</taxon>
    </lineage>
</organism>
<keyword evidence="12" id="KW-1185">Reference proteome</keyword>
<evidence type="ECO:0000259" key="8">
    <source>
        <dbReference type="Pfam" id="PF07887"/>
    </source>
</evidence>
<dbReference type="InterPro" id="IPR046829">
    <property type="entry name" value="Calmod_bind_C"/>
</dbReference>
<dbReference type="InterPro" id="IPR046830">
    <property type="entry name" value="Calmod_bind_M"/>
</dbReference>
<evidence type="ECO:0000313" key="12">
    <source>
        <dbReference type="Proteomes" id="UP000326396"/>
    </source>
</evidence>